<dbReference type="STRING" id="310780.SAMN05216267_1014142"/>
<dbReference type="InterPro" id="IPR025326">
    <property type="entry name" value="DUF4232"/>
</dbReference>
<organism evidence="4 5">
    <name type="scientific">Actinacidiphila rubida</name>
    <dbReference type="NCBI Taxonomy" id="310780"/>
    <lineage>
        <taxon>Bacteria</taxon>
        <taxon>Bacillati</taxon>
        <taxon>Actinomycetota</taxon>
        <taxon>Actinomycetes</taxon>
        <taxon>Kitasatosporales</taxon>
        <taxon>Streptomycetaceae</taxon>
        <taxon>Actinacidiphila</taxon>
    </lineage>
</organism>
<dbReference type="OrthoDB" id="3400969at2"/>
<feature type="domain" description="DUF4232" evidence="3">
    <location>
        <begin position="99"/>
        <end position="231"/>
    </location>
</feature>
<dbReference type="PROSITE" id="PS51257">
    <property type="entry name" value="PROKAR_LIPOPROTEIN"/>
    <property type="match status" value="1"/>
</dbReference>
<keyword evidence="2" id="KW-0732">Signal</keyword>
<feature type="chain" id="PRO_5010296669" description="DUF4232 domain-containing protein" evidence="2">
    <location>
        <begin position="31"/>
        <end position="235"/>
    </location>
</feature>
<feature type="signal peptide" evidence="2">
    <location>
        <begin position="1"/>
        <end position="30"/>
    </location>
</feature>
<dbReference type="RefSeq" id="WP_079138758.1">
    <property type="nucleotide sequence ID" value="NZ_FODD01000014.1"/>
</dbReference>
<name>A0A1H8KYB8_9ACTN</name>
<evidence type="ECO:0000313" key="5">
    <source>
        <dbReference type="Proteomes" id="UP000181951"/>
    </source>
</evidence>
<protein>
    <recommendedName>
        <fullName evidence="3">DUF4232 domain-containing protein</fullName>
    </recommendedName>
</protein>
<evidence type="ECO:0000259" key="3">
    <source>
        <dbReference type="Pfam" id="PF14016"/>
    </source>
</evidence>
<feature type="compositionally biased region" description="Low complexity" evidence="1">
    <location>
        <begin position="26"/>
        <end position="83"/>
    </location>
</feature>
<gene>
    <name evidence="4" type="ORF">SAMN05216267_1014142</name>
</gene>
<evidence type="ECO:0000313" key="4">
    <source>
        <dbReference type="EMBL" id="SEN97892.1"/>
    </source>
</evidence>
<feature type="region of interest" description="Disordered" evidence="1">
    <location>
        <begin position="26"/>
        <end position="95"/>
    </location>
</feature>
<dbReference type="Pfam" id="PF14016">
    <property type="entry name" value="DUF4232"/>
    <property type="match status" value="1"/>
</dbReference>
<reference evidence="4 5" key="1">
    <citation type="submission" date="2016-10" db="EMBL/GenBank/DDBJ databases">
        <authorList>
            <person name="de Groot N.N."/>
        </authorList>
    </citation>
    <scope>NUCLEOTIDE SEQUENCE [LARGE SCALE GENOMIC DNA]</scope>
    <source>
        <strain evidence="4 5">CGMCC 4.2026</strain>
    </source>
</reference>
<keyword evidence="5" id="KW-1185">Reference proteome</keyword>
<dbReference type="AlphaFoldDB" id="A0A1H8KYB8"/>
<proteinExistence type="predicted"/>
<dbReference type="EMBL" id="FODD01000014">
    <property type="protein sequence ID" value="SEN97892.1"/>
    <property type="molecule type" value="Genomic_DNA"/>
</dbReference>
<sequence length="235" mass="22788">MLTRTVRRGLPVVALAAAGLALTACGPDSASSAPSGSSPSAPAASSATSPGSSTDGANADGSTSAGGSTGTAAAQTAGSSSAGGTAGGNTGSGTTVPACTTSRLKTTAANFDAGAGTAGFQIVFANAGSAPCTLRGYPGVSFVAAHNTQLGKAGSRTAGDLKTVTLLPNGHAYADVLSVNGQAGYSAAQCHLTTVPTLRVYPPNQKESTNIPWNRPECVGSTVQNLRIGPVHGNR</sequence>
<accession>A0A1H8KYB8</accession>
<evidence type="ECO:0000256" key="1">
    <source>
        <dbReference type="SAM" id="MobiDB-lite"/>
    </source>
</evidence>
<evidence type="ECO:0000256" key="2">
    <source>
        <dbReference type="SAM" id="SignalP"/>
    </source>
</evidence>
<dbReference type="Proteomes" id="UP000181951">
    <property type="component" value="Unassembled WGS sequence"/>
</dbReference>